<dbReference type="UniPathway" id="UPA00251">
    <property type="reaction ID" value="UER00324"/>
</dbReference>
<dbReference type="GO" id="GO:0005886">
    <property type="term" value="C:plasma membrane"/>
    <property type="evidence" value="ECO:0007669"/>
    <property type="project" value="UniProtKB-SubCell"/>
</dbReference>
<gene>
    <name evidence="7 9" type="primary">hemG</name>
    <name evidence="10" type="ORF">FLK62_01045</name>
    <name evidence="11" type="ORF">J1G54_10855</name>
    <name evidence="9" type="ORF">N5925_09990</name>
    <name evidence="12" type="ORF">QBL01_11970</name>
</gene>
<keyword evidence="7" id="KW-1003">Cell membrane</keyword>
<dbReference type="NCBIfam" id="NF008316">
    <property type="entry name" value="PRK11104.1"/>
    <property type="match status" value="1"/>
</dbReference>
<dbReference type="KEGG" id="hpak:JT17_05955"/>
<dbReference type="GO" id="GO:0010181">
    <property type="term" value="F:FMN binding"/>
    <property type="evidence" value="ECO:0007669"/>
    <property type="project" value="UniProtKB-UniRule"/>
</dbReference>
<dbReference type="GO" id="GO:0006782">
    <property type="term" value="P:protoporphyrinogen IX biosynthetic process"/>
    <property type="evidence" value="ECO:0007669"/>
    <property type="project" value="UniProtKB-UniRule"/>
</dbReference>
<keyword evidence="1 7" id="KW-0285">Flavoprotein</keyword>
<evidence type="ECO:0000313" key="14">
    <source>
        <dbReference type="Proteomes" id="UP001148834"/>
    </source>
</evidence>
<keyword evidence="4 7" id="KW-0560">Oxidoreductase</keyword>
<accession>A0A084EWQ4</accession>
<keyword evidence="3 7" id="KW-0547">Nucleotide-binding</keyword>
<reference evidence="12" key="4">
    <citation type="submission" date="2023-04" db="EMBL/GenBank/DDBJ databases">
        <title>Molecular characterization of the Integrative and Conjugative elements harboring multidrug-resistance gene from Glaesserella (Haemophilus) parasuis.</title>
        <authorList>
            <person name="Che Y."/>
            <person name="Zhou L."/>
        </authorList>
    </citation>
    <scope>NUCLEOTIDE SEQUENCE</scope>
    <source>
        <strain evidence="12">Z44</strain>
    </source>
</reference>
<dbReference type="AlphaFoldDB" id="A0A084EWQ4"/>
<dbReference type="InterPro" id="IPR008254">
    <property type="entry name" value="Flavodoxin/NO_synth"/>
</dbReference>
<protein>
    <recommendedName>
        <fullName evidence="7">Protoporphyrinogen IX dehydrogenase [quinone]</fullName>
        <ecNumber evidence="7">1.3.5.3</ecNumber>
    </recommendedName>
    <alternativeName>
        <fullName evidence="7">Protoporphyrinogen IX dehydrogenase [menaquinone]</fullName>
    </alternativeName>
    <alternativeName>
        <fullName evidence="7">Protoporphyrinogen IX dehydrogenase [ubiquinone]</fullName>
    </alternativeName>
    <alternativeName>
        <fullName evidence="7">Protoporphyrinogen oxidase</fullName>
        <shortName evidence="7">PPO</shortName>
    </alternativeName>
</protein>
<dbReference type="PANTHER" id="PTHR38030">
    <property type="entry name" value="PROTOPORPHYRINOGEN IX DEHYDROGENASE [MENAQUINONE]"/>
    <property type="match status" value="1"/>
</dbReference>
<dbReference type="OrthoDB" id="9795729at2"/>
<dbReference type="RefSeq" id="WP_005711716.1">
    <property type="nucleotide sequence ID" value="NZ_CBCRUP010000002.1"/>
</dbReference>
<dbReference type="HAMAP" id="MF_00853">
    <property type="entry name" value="HemG"/>
    <property type="match status" value="1"/>
</dbReference>
<comment type="similarity">
    <text evidence="7">Belongs to the HemG family.</text>
</comment>
<keyword evidence="5" id="KW-0472">Membrane</keyword>
<comment type="catalytic activity">
    <reaction evidence="7">
        <text>protoporphyrinogen IX + 3 a ubiquinone = protoporphyrin IX + 3 a ubiquinol</text>
        <dbReference type="Rhea" id="RHEA:63936"/>
        <dbReference type="Rhea" id="RHEA-COMP:9565"/>
        <dbReference type="Rhea" id="RHEA-COMP:9566"/>
        <dbReference type="ChEBI" id="CHEBI:16389"/>
        <dbReference type="ChEBI" id="CHEBI:17976"/>
        <dbReference type="ChEBI" id="CHEBI:57306"/>
        <dbReference type="ChEBI" id="CHEBI:57307"/>
    </reaction>
</comment>
<evidence type="ECO:0000313" key="11">
    <source>
        <dbReference type="EMBL" id="QSX16809.1"/>
    </source>
</evidence>
<comment type="pathway">
    <text evidence="7">Porphyrin-containing compound metabolism; protoporphyrin-IX biosynthesis; protoporphyrin-IX from protoporphyrinogen-IX: step 1/1.</text>
</comment>
<dbReference type="EMBL" id="JAODIR010000068">
    <property type="protein sequence ID" value="MDD2168895.1"/>
    <property type="molecule type" value="Genomic_DNA"/>
</dbReference>
<dbReference type="Proteomes" id="UP001222296">
    <property type="component" value="Chromosome"/>
</dbReference>
<dbReference type="InterPro" id="IPR044264">
    <property type="entry name" value="HemG"/>
</dbReference>
<evidence type="ECO:0000256" key="7">
    <source>
        <dbReference type="HAMAP-Rule" id="MF_00853"/>
    </source>
</evidence>
<dbReference type="PROSITE" id="PS50902">
    <property type="entry name" value="FLAVODOXIN_LIKE"/>
    <property type="match status" value="1"/>
</dbReference>
<dbReference type="InterPro" id="IPR029039">
    <property type="entry name" value="Flavoprotein-like_sf"/>
</dbReference>
<evidence type="ECO:0000256" key="1">
    <source>
        <dbReference type="ARBA" id="ARBA00022630"/>
    </source>
</evidence>
<dbReference type="KEGG" id="hpas:JL26_08595"/>
<evidence type="ECO:0000256" key="5">
    <source>
        <dbReference type="ARBA" id="ARBA00023136"/>
    </source>
</evidence>
<dbReference type="SUPFAM" id="SSF52218">
    <property type="entry name" value="Flavoproteins"/>
    <property type="match status" value="1"/>
</dbReference>
<dbReference type="GO" id="GO:0004729">
    <property type="term" value="F:oxygen-dependent protoporphyrinogen oxidase activity"/>
    <property type="evidence" value="ECO:0007669"/>
    <property type="project" value="InterPro"/>
</dbReference>
<keyword evidence="6 7" id="KW-0627">Porphyrin biosynthesis</keyword>
<evidence type="ECO:0000256" key="2">
    <source>
        <dbReference type="ARBA" id="ARBA00022643"/>
    </source>
</evidence>
<organism evidence="9 14">
    <name type="scientific">Glaesserella parasuis</name>
    <name type="common">Haemophilus parasuis</name>
    <dbReference type="NCBI Taxonomy" id="738"/>
    <lineage>
        <taxon>Bacteria</taxon>
        <taxon>Pseudomonadati</taxon>
        <taxon>Pseudomonadota</taxon>
        <taxon>Gammaproteobacteria</taxon>
        <taxon>Pasteurellales</taxon>
        <taxon>Pasteurellaceae</taxon>
        <taxon>Glaesserella</taxon>
    </lineage>
</organism>
<dbReference type="EMBL" id="CP121769">
    <property type="protein sequence ID" value="WGE09905.1"/>
    <property type="molecule type" value="Genomic_DNA"/>
</dbReference>
<dbReference type="EC" id="1.3.5.3" evidence="7"/>
<name>A0A084EWQ4_GLAPU</name>
<dbReference type="Gene3D" id="3.40.50.360">
    <property type="match status" value="1"/>
</dbReference>
<dbReference type="InterPro" id="IPR026816">
    <property type="entry name" value="Flavodoxin_dom"/>
</dbReference>
<comment type="function">
    <text evidence="7">Catalyzes the 6-electron oxidation of protoporphyrinogen IX to form protoporphyrin IX; under anaerobic conditions uses menaquinone as an electron acceptor, under aerobic conditions uses ubiquinone as an electron acceptor.</text>
</comment>
<comment type="subcellular location">
    <subcellularLocation>
        <location evidence="7">Cell membrane</location>
        <topology evidence="7">Peripheral membrane protein</topology>
    </subcellularLocation>
</comment>
<dbReference type="Proteomes" id="UP000662736">
    <property type="component" value="Chromosome"/>
</dbReference>
<proteinExistence type="inferred from homology"/>
<dbReference type="Proteomes" id="UP000509790">
    <property type="component" value="Chromosome"/>
</dbReference>
<comment type="catalytic activity">
    <reaction evidence="7">
        <text>protoporphyrinogen IX + 3 a quinone = protoporphyrin IX + 3 a quinol</text>
        <dbReference type="Rhea" id="RHEA:65032"/>
        <dbReference type="ChEBI" id="CHEBI:24646"/>
        <dbReference type="ChEBI" id="CHEBI:57306"/>
        <dbReference type="ChEBI" id="CHEBI:57307"/>
        <dbReference type="ChEBI" id="CHEBI:132124"/>
        <dbReference type="EC" id="1.3.5.3"/>
    </reaction>
</comment>
<evidence type="ECO:0000313" key="12">
    <source>
        <dbReference type="EMBL" id="WGE09905.1"/>
    </source>
</evidence>
<reference evidence="10 13" key="1">
    <citation type="submission" date="2019-06" db="EMBL/GenBank/DDBJ databases">
        <title>Complete genome sequence of Haemophilus parasuis HPS412.</title>
        <authorList>
            <person name="Yang S."/>
            <person name="Huang C."/>
        </authorList>
    </citation>
    <scope>NUCLEOTIDE SEQUENCE [LARGE SCALE GENOMIC DNA]</scope>
    <source>
        <strain evidence="10 13">HPS412</strain>
    </source>
</reference>
<evidence type="ECO:0000313" key="9">
    <source>
        <dbReference type="EMBL" id="MDD2168895.1"/>
    </source>
</evidence>
<reference evidence="9" key="3">
    <citation type="submission" date="2022-09" db="EMBL/GenBank/DDBJ databases">
        <title>Molecular characterization of Glaesserella parasuis strains circulating in commercial swine farms using whole-genome sequencing.</title>
        <authorList>
            <person name="Mugabi R."/>
            <person name="Clavijo M."/>
            <person name="Li G."/>
        </authorList>
    </citation>
    <scope>NUCLEOTIDE SEQUENCE</scope>
    <source>
        <strain evidence="9">0435-53</strain>
    </source>
</reference>
<comment type="cofactor">
    <cofactor evidence="7">
        <name>FMN</name>
        <dbReference type="ChEBI" id="CHEBI:58210"/>
    </cofactor>
    <text evidence="7">Binds 1 FMN non-covalently per subunit.</text>
</comment>
<dbReference type="EMBL" id="CP041334">
    <property type="protein sequence ID" value="QKY71993.1"/>
    <property type="molecule type" value="Genomic_DNA"/>
</dbReference>
<reference evidence="11" key="2">
    <citation type="submission" date="2021-03" db="EMBL/GenBank/DDBJ databases">
        <title>Characterization of a novel Integrative Conjugative Element in Glaesserella parasuis.</title>
        <authorList>
            <person name="Hu G."/>
            <person name="Sun H."/>
        </authorList>
    </citation>
    <scope>NUCLEOTIDE SEQUENCE</scope>
    <source>
        <strain evidence="11">GHP1807</strain>
    </source>
</reference>
<evidence type="ECO:0000259" key="8">
    <source>
        <dbReference type="PROSITE" id="PS50902"/>
    </source>
</evidence>
<dbReference type="PANTHER" id="PTHR38030:SF2">
    <property type="entry name" value="PROTOPORPHYRINOGEN IX DEHYDROGENASE [QUINONE]"/>
    <property type="match status" value="1"/>
</dbReference>
<evidence type="ECO:0000256" key="3">
    <source>
        <dbReference type="ARBA" id="ARBA00022741"/>
    </source>
</evidence>
<evidence type="ECO:0000313" key="10">
    <source>
        <dbReference type="EMBL" id="QKY71993.1"/>
    </source>
</evidence>
<evidence type="ECO:0000256" key="4">
    <source>
        <dbReference type="ARBA" id="ARBA00023002"/>
    </source>
</evidence>
<dbReference type="InterPro" id="IPR052200">
    <property type="entry name" value="Protoporphyrinogen_IX_DH"/>
</dbReference>
<evidence type="ECO:0000313" key="13">
    <source>
        <dbReference type="Proteomes" id="UP000509790"/>
    </source>
</evidence>
<dbReference type="EMBL" id="CP071491">
    <property type="protein sequence ID" value="QSX16809.1"/>
    <property type="molecule type" value="Genomic_DNA"/>
</dbReference>
<feature type="domain" description="Flavodoxin-like" evidence="8">
    <location>
        <begin position="3"/>
        <end position="175"/>
    </location>
</feature>
<keyword evidence="2 7" id="KW-0288">FMN</keyword>
<comment type="catalytic activity">
    <reaction evidence="7">
        <text>protoporphyrinogen IX + 3 a menaquinone = protoporphyrin IX + 3 a menaquinol</text>
        <dbReference type="Rhea" id="RHEA:27409"/>
        <dbReference type="Rhea" id="RHEA-COMP:9537"/>
        <dbReference type="Rhea" id="RHEA-COMP:9539"/>
        <dbReference type="ChEBI" id="CHEBI:16374"/>
        <dbReference type="ChEBI" id="CHEBI:18151"/>
        <dbReference type="ChEBI" id="CHEBI:57306"/>
        <dbReference type="ChEBI" id="CHEBI:57307"/>
        <dbReference type="EC" id="1.3.5.3"/>
    </reaction>
</comment>
<dbReference type="Proteomes" id="UP001148834">
    <property type="component" value="Unassembled WGS sequence"/>
</dbReference>
<evidence type="ECO:0000256" key="6">
    <source>
        <dbReference type="ARBA" id="ARBA00023244"/>
    </source>
</evidence>
<dbReference type="GO" id="GO:0070819">
    <property type="term" value="F:menaquinone-dependent protoporphyrinogen oxidase activity"/>
    <property type="evidence" value="ECO:0007669"/>
    <property type="project" value="UniProtKB-UniRule"/>
</dbReference>
<dbReference type="Pfam" id="PF12724">
    <property type="entry name" value="Flavodoxin_5"/>
    <property type="match status" value="1"/>
</dbReference>
<sequence>MKTAIFYLTNDGQTKKISDYLAKELQQETQVFSLRDFSLWSVETLEQFDCIVIGASIRYGHFDPVLEQFIDRYYELLNRKKSVFFSVNLTARKITRNTPYTNTYTRKLLDKILWKPNIAEVFAGALLYPRYNFFDKTMIRFIMKITKGDTDTSREYEYTDWQQVSELAQRIRKLS</sequence>